<dbReference type="Proteomes" id="UP000183015">
    <property type="component" value="Unassembled WGS sequence"/>
</dbReference>
<dbReference type="CDD" id="cd14014">
    <property type="entry name" value="STKc_PknB_like"/>
    <property type="match status" value="1"/>
</dbReference>
<dbReference type="STRING" id="235985.SAMN05414137_102248"/>
<dbReference type="AlphaFoldDB" id="A0A1H7HQW8"/>
<keyword evidence="6 7" id="KW-0067">ATP-binding</keyword>
<proteinExistence type="predicted"/>
<feature type="compositionally biased region" description="Pro residues" evidence="8">
    <location>
        <begin position="289"/>
        <end position="311"/>
    </location>
</feature>
<evidence type="ECO:0000256" key="2">
    <source>
        <dbReference type="ARBA" id="ARBA00022527"/>
    </source>
</evidence>
<dbReference type="Gene3D" id="3.30.200.20">
    <property type="entry name" value="Phosphorylase Kinase, domain 1"/>
    <property type="match status" value="1"/>
</dbReference>
<protein>
    <recommendedName>
        <fullName evidence="1">non-specific serine/threonine protein kinase</fullName>
        <ecNumber evidence="1">2.7.11.1</ecNumber>
    </recommendedName>
</protein>
<dbReference type="EC" id="2.7.11.1" evidence="1"/>
<dbReference type="Gene3D" id="1.25.60.10">
    <property type="entry name" value="MgtE N-terminal domain-like"/>
    <property type="match status" value="1"/>
</dbReference>
<dbReference type="Pfam" id="PF00069">
    <property type="entry name" value="Pkinase"/>
    <property type="match status" value="1"/>
</dbReference>
<evidence type="ECO:0000256" key="8">
    <source>
        <dbReference type="SAM" id="MobiDB-lite"/>
    </source>
</evidence>
<accession>A0A1H7HQW8</accession>
<dbReference type="EMBL" id="FOAZ01000002">
    <property type="protein sequence ID" value="SEK50605.1"/>
    <property type="molecule type" value="Genomic_DNA"/>
</dbReference>
<dbReference type="PROSITE" id="PS50011">
    <property type="entry name" value="PROTEIN_KINASE_DOM"/>
    <property type="match status" value="1"/>
</dbReference>
<keyword evidence="11" id="KW-1185">Reference proteome</keyword>
<feature type="region of interest" description="Disordered" evidence="8">
    <location>
        <begin position="271"/>
        <end position="317"/>
    </location>
</feature>
<dbReference type="InterPro" id="IPR000719">
    <property type="entry name" value="Prot_kinase_dom"/>
</dbReference>
<keyword evidence="4 7" id="KW-0547">Nucleotide-binding</keyword>
<feature type="binding site" evidence="7">
    <location>
        <position position="39"/>
    </location>
    <ligand>
        <name>ATP</name>
        <dbReference type="ChEBI" id="CHEBI:30616"/>
    </ligand>
</feature>
<dbReference type="SMART" id="SM00924">
    <property type="entry name" value="MgtE_N"/>
    <property type="match status" value="2"/>
</dbReference>
<dbReference type="InterPro" id="IPR017441">
    <property type="entry name" value="Protein_kinase_ATP_BS"/>
</dbReference>
<dbReference type="PROSITE" id="PS00108">
    <property type="entry name" value="PROTEIN_KINASE_ST"/>
    <property type="match status" value="1"/>
</dbReference>
<organism evidence="10 11">
    <name type="scientific">Streptacidiphilus jiangxiensis</name>
    <dbReference type="NCBI Taxonomy" id="235985"/>
    <lineage>
        <taxon>Bacteria</taxon>
        <taxon>Bacillati</taxon>
        <taxon>Actinomycetota</taxon>
        <taxon>Actinomycetes</taxon>
        <taxon>Kitasatosporales</taxon>
        <taxon>Streptomycetaceae</taxon>
        <taxon>Streptacidiphilus</taxon>
    </lineage>
</organism>
<dbReference type="InterPro" id="IPR006668">
    <property type="entry name" value="Mg_transptr_MgtE_intracell_dom"/>
</dbReference>
<reference evidence="11" key="1">
    <citation type="submission" date="2016-10" db="EMBL/GenBank/DDBJ databases">
        <authorList>
            <person name="Varghese N."/>
        </authorList>
    </citation>
    <scope>NUCLEOTIDE SEQUENCE [LARGE SCALE GENOMIC DNA]</scope>
    <source>
        <strain evidence="11">DSM 45096 / BCRC 16803 / CGMCC 4.1857 / CIP 109030 / JCM 12277 / KCTC 19219 / NBRC 100920 / 33214</strain>
    </source>
</reference>
<dbReference type="PROSITE" id="PS00107">
    <property type="entry name" value="PROTEIN_KINASE_ATP"/>
    <property type="match status" value="1"/>
</dbReference>
<sequence length="587" mass="62479">MPGRILANRYELTALLGRGGMGEVWTARDTRIERQVAVKLLKHDPGTDDAAELFLREARTAGGLTHPGIVTIHDLGQDDDGTLYLVMELLTGRDLAQVLRHDGPPALDAALDWTAQMCDALTVAHDAGIVHRDLKPANVLLTPAGTVKILDFGIARYTSTITQASRIIGTPHYMPPERLMGKTGDGRGDLYSLGCMLHELLTGATPFTDPDTAALMFAHVQRAPEPPSLLRPGLPPTVDELVLDLLAKAPEDRPPTARAVTDRIRSLISTPAKPGRAGYSPTVIDLPEPDPAPALDPAGPAPAPAPAPATPTPSIESLSLPDAAYELGRLPVPAALDALRRLPHHQVPALLERVPAQLAAEALREMGIDHRCGVLQRLPPSAAAAALGQLSDRPDEIAAALNNLPAPSAQRIVEHLAPEVAVPLIDALNPALTSQILGSLQPPQRAADVLTRLAPRPAAVLLERAGPRHAAQLLQLMPPVQAAAALAGMDGDLAIGTLNRMPPSRAGQVVAVLPPRSIASTLMRARTEVVEYTFAALSQTRTVDILEQLGPLARTLLERMGPRAVDNLTRWLGPELAARLPQRRDPR</sequence>
<dbReference type="PANTHER" id="PTHR43289">
    <property type="entry name" value="MITOGEN-ACTIVATED PROTEIN KINASE KINASE KINASE 20-RELATED"/>
    <property type="match status" value="1"/>
</dbReference>
<dbReference type="FunFam" id="1.10.510.10:FF:000021">
    <property type="entry name" value="Serine/threonine protein kinase"/>
    <property type="match status" value="1"/>
</dbReference>
<dbReference type="Pfam" id="PF03448">
    <property type="entry name" value="MgtE_N"/>
    <property type="match status" value="2"/>
</dbReference>
<evidence type="ECO:0000256" key="4">
    <source>
        <dbReference type="ARBA" id="ARBA00022741"/>
    </source>
</evidence>
<dbReference type="InterPro" id="IPR038076">
    <property type="entry name" value="MgtE_N_sf"/>
</dbReference>
<dbReference type="GO" id="GO:0005524">
    <property type="term" value="F:ATP binding"/>
    <property type="evidence" value="ECO:0007669"/>
    <property type="project" value="UniProtKB-UniRule"/>
</dbReference>
<feature type="domain" description="Protein kinase" evidence="9">
    <location>
        <begin position="10"/>
        <end position="268"/>
    </location>
</feature>
<dbReference type="PANTHER" id="PTHR43289:SF6">
    <property type="entry name" value="SERINE_THREONINE-PROTEIN KINASE NEKL-3"/>
    <property type="match status" value="1"/>
</dbReference>
<dbReference type="RefSeq" id="WP_052439137.1">
    <property type="nucleotide sequence ID" value="NZ_BBPN01000033.1"/>
</dbReference>
<dbReference type="GO" id="GO:0004674">
    <property type="term" value="F:protein serine/threonine kinase activity"/>
    <property type="evidence" value="ECO:0007669"/>
    <property type="project" value="UniProtKB-KW"/>
</dbReference>
<evidence type="ECO:0000256" key="1">
    <source>
        <dbReference type="ARBA" id="ARBA00012513"/>
    </source>
</evidence>
<name>A0A1H7HQW8_STRJI</name>
<evidence type="ECO:0000256" key="7">
    <source>
        <dbReference type="PROSITE-ProRule" id="PRU10141"/>
    </source>
</evidence>
<evidence type="ECO:0000313" key="11">
    <source>
        <dbReference type="Proteomes" id="UP000183015"/>
    </source>
</evidence>
<evidence type="ECO:0000256" key="6">
    <source>
        <dbReference type="ARBA" id="ARBA00022840"/>
    </source>
</evidence>
<keyword evidence="5 10" id="KW-0418">Kinase</keyword>
<evidence type="ECO:0000256" key="5">
    <source>
        <dbReference type="ARBA" id="ARBA00022777"/>
    </source>
</evidence>
<dbReference type="InterPro" id="IPR008271">
    <property type="entry name" value="Ser/Thr_kinase_AS"/>
</dbReference>
<evidence type="ECO:0000256" key="3">
    <source>
        <dbReference type="ARBA" id="ARBA00022679"/>
    </source>
</evidence>
<keyword evidence="3" id="KW-0808">Transferase</keyword>
<gene>
    <name evidence="10" type="ORF">SAMN05414137_102248</name>
</gene>
<dbReference type="SMART" id="SM00220">
    <property type="entry name" value="S_TKc"/>
    <property type="match status" value="1"/>
</dbReference>
<dbReference type="Gene3D" id="1.10.510.10">
    <property type="entry name" value="Transferase(Phosphotransferase) domain 1"/>
    <property type="match status" value="1"/>
</dbReference>
<dbReference type="eggNOG" id="COG0515">
    <property type="taxonomic scope" value="Bacteria"/>
</dbReference>
<evidence type="ECO:0000259" key="9">
    <source>
        <dbReference type="PROSITE" id="PS50011"/>
    </source>
</evidence>
<dbReference type="SUPFAM" id="SSF158791">
    <property type="entry name" value="MgtE N-terminal domain-like"/>
    <property type="match status" value="2"/>
</dbReference>
<evidence type="ECO:0000313" key="10">
    <source>
        <dbReference type="EMBL" id="SEK50605.1"/>
    </source>
</evidence>
<dbReference type="SUPFAM" id="SSF56112">
    <property type="entry name" value="Protein kinase-like (PK-like)"/>
    <property type="match status" value="1"/>
</dbReference>
<dbReference type="InterPro" id="IPR011009">
    <property type="entry name" value="Kinase-like_dom_sf"/>
</dbReference>
<keyword evidence="2 10" id="KW-0723">Serine/threonine-protein kinase</keyword>